<sequence>MSWSNYADTDACTDLLTYLVVSQLLRHSLTGKWLTAGHAVEFTHLWMYVNGPLDLLARVSLASRAQALSAQMLRVSKQLFDAKSLASAFVDSGRLDYRSPAVAEVHRVCMALVVSGLRFPESGIWCDAD</sequence>
<organism evidence="1 2">
    <name type="scientific">Paraburkholderia xenovorans (strain LB400)</name>
    <dbReference type="NCBI Taxonomy" id="266265"/>
    <lineage>
        <taxon>Bacteria</taxon>
        <taxon>Pseudomonadati</taxon>
        <taxon>Pseudomonadota</taxon>
        <taxon>Betaproteobacteria</taxon>
        <taxon>Burkholderiales</taxon>
        <taxon>Burkholderiaceae</taxon>
        <taxon>Paraburkholderia</taxon>
    </lineage>
</organism>
<dbReference type="PATRIC" id="fig|266265.5.peg.6013"/>
<dbReference type="Proteomes" id="UP000001817">
    <property type="component" value="Chromosome 2"/>
</dbReference>
<keyword evidence="2" id="KW-1185">Reference proteome</keyword>
<dbReference type="EMBL" id="CP000271">
    <property type="protein sequence ID" value="ABE34233.1"/>
    <property type="molecule type" value="Genomic_DNA"/>
</dbReference>
<dbReference type="STRING" id="266265.Bxe_B1733"/>
<name>Q13NV6_PARXL</name>
<dbReference type="RefSeq" id="WP_011491575.1">
    <property type="nucleotide sequence ID" value="NC_007952.1"/>
</dbReference>
<evidence type="ECO:0000313" key="2">
    <source>
        <dbReference type="Proteomes" id="UP000001817"/>
    </source>
</evidence>
<dbReference type="KEGG" id="bxb:DR64_7039"/>
<accession>Q13NV6</accession>
<evidence type="ECO:0000313" key="1">
    <source>
        <dbReference type="EMBL" id="ABE34233.1"/>
    </source>
</evidence>
<gene>
    <name evidence="1" type="ORF">Bxe_B1733</name>
</gene>
<protein>
    <submittedName>
        <fullName evidence="1">Uncharacterized protein</fullName>
    </submittedName>
</protein>
<dbReference type="AlphaFoldDB" id="Q13NV6"/>
<reference evidence="1 2" key="1">
    <citation type="journal article" date="2006" name="Proc. Natl. Acad. Sci. U.S.A.">
        <title>Burkholderia xenovorans LB400 harbors a multi-replicon, 9.73-Mbp genome shaped for versatility.</title>
        <authorList>
            <person name="Chain P.S."/>
            <person name="Denef V.J."/>
            <person name="Konstantinidis K.T."/>
            <person name="Vergez L.M."/>
            <person name="Agullo L."/>
            <person name="Reyes V.L."/>
            <person name="Hauser L."/>
            <person name="Cordova M."/>
            <person name="Gomez L."/>
            <person name="Gonzalez M."/>
            <person name="Land M."/>
            <person name="Lao V."/>
            <person name="Larimer F."/>
            <person name="LiPuma J.J."/>
            <person name="Mahenthiralingam E."/>
            <person name="Malfatti S.A."/>
            <person name="Marx C.J."/>
            <person name="Parnell J.J."/>
            <person name="Ramette A."/>
            <person name="Richardson P."/>
            <person name="Seeger M."/>
            <person name="Smith D."/>
            <person name="Spilker T."/>
            <person name="Sul W.J."/>
            <person name="Tsoi T.V."/>
            <person name="Ulrich L.E."/>
            <person name="Zhulin I.B."/>
            <person name="Tiedje J.M."/>
        </authorList>
    </citation>
    <scope>NUCLEOTIDE SEQUENCE [LARGE SCALE GENOMIC DNA]</scope>
    <source>
        <strain evidence="1 2">LB400</strain>
    </source>
</reference>
<dbReference type="KEGG" id="bxe:Bxe_B1733"/>
<proteinExistence type="predicted"/>